<dbReference type="InterPro" id="IPR023198">
    <property type="entry name" value="PGP-like_dom2"/>
</dbReference>
<dbReference type="InterPro" id="IPR006439">
    <property type="entry name" value="HAD-SF_hydro_IA"/>
</dbReference>
<dbReference type="Pfam" id="PF00702">
    <property type="entry name" value="Hydrolase"/>
    <property type="match status" value="1"/>
</dbReference>
<evidence type="ECO:0000313" key="2">
    <source>
        <dbReference type="Proteomes" id="UP000426027"/>
    </source>
</evidence>
<dbReference type="InterPro" id="IPR036412">
    <property type="entry name" value="HAD-like_sf"/>
</dbReference>
<evidence type="ECO:0000313" key="1">
    <source>
        <dbReference type="EMBL" id="QGW27121.1"/>
    </source>
</evidence>
<sequence>MSESGNTTDAKYQQLLAITNNGYDAFLYDCDGTLADNMHAHKAAYVQTAAHYGIELDPELITELAGWPTVDMAAEISKRYGVAFDPEKFATEKSTLYYESYIGHTQPIEFVARHLQEHAGKVRIGIVSGGRPRTVTKTLEVLGLLQYVEVIVGAGDTKRGKPYPDPFLAAAKQLGVAPAKCMVFEDGQPGVDAAIAAGMDWVRIDLL</sequence>
<dbReference type="PANTHER" id="PTHR43481">
    <property type="entry name" value="FRUCTOSE-1-PHOSPHATE PHOSPHATASE"/>
    <property type="match status" value="1"/>
</dbReference>
<name>A0A6I6GWX7_9BACT</name>
<dbReference type="AlphaFoldDB" id="A0A6I6GWX7"/>
<dbReference type="InterPro" id="IPR051806">
    <property type="entry name" value="HAD-like_SPP"/>
</dbReference>
<dbReference type="Proteomes" id="UP000426027">
    <property type="component" value="Chromosome"/>
</dbReference>
<dbReference type="CDD" id="cd07505">
    <property type="entry name" value="HAD_BPGM-like"/>
    <property type="match status" value="1"/>
</dbReference>
<dbReference type="KEGG" id="fls:GLV81_02470"/>
<dbReference type="InterPro" id="IPR023214">
    <property type="entry name" value="HAD_sf"/>
</dbReference>
<keyword evidence="1" id="KW-0378">Hydrolase</keyword>
<dbReference type="EMBL" id="CP046566">
    <property type="protein sequence ID" value="QGW27121.1"/>
    <property type="molecule type" value="Genomic_DNA"/>
</dbReference>
<dbReference type="NCBIfam" id="TIGR01549">
    <property type="entry name" value="HAD-SF-IA-v1"/>
    <property type="match status" value="1"/>
</dbReference>
<keyword evidence="2" id="KW-1185">Reference proteome</keyword>
<dbReference type="PANTHER" id="PTHR43481:SF4">
    <property type="entry name" value="GLYCEROL-1-PHOSPHATE PHOSPHOHYDROLASE 1-RELATED"/>
    <property type="match status" value="1"/>
</dbReference>
<proteinExistence type="predicted"/>
<dbReference type="Gene3D" id="1.10.150.240">
    <property type="entry name" value="Putative phosphatase, domain 2"/>
    <property type="match status" value="1"/>
</dbReference>
<dbReference type="NCBIfam" id="TIGR01509">
    <property type="entry name" value="HAD-SF-IA-v3"/>
    <property type="match status" value="1"/>
</dbReference>
<dbReference type="Gene3D" id="3.40.50.1000">
    <property type="entry name" value="HAD superfamily/HAD-like"/>
    <property type="match status" value="1"/>
</dbReference>
<dbReference type="SFLD" id="SFLDS00003">
    <property type="entry name" value="Haloacid_Dehalogenase"/>
    <property type="match status" value="1"/>
</dbReference>
<dbReference type="RefSeq" id="WP_157476559.1">
    <property type="nucleotide sequence ID" value="NZ_CP046566.1"/>
</dbReference>
<dbReference type="SUPFAM" id="SSF56784">
    <property type="entry name" value="HAD-like"/>
    <property type="match status" value="1"/>
</dbReference>
<dbReference type="SFLD" id="SFLDG01129">
    <property type="entry name" value="C1.5:_HAD__Beta-PGM__Phosphata"/>
    <property type="match status" value="1"/>
</dbReference>
<accession>A0A6I6GWX7</accession>
<protein>
    <submittedName>
        <fullName evidence="1">HAD-IA family hydrolase</fullName>
    </submittedName>
</protein>
<dbReference type="SFLD" id="SFLDG01135">
    <property type="entry name" value="C1.5.6:_HAD__Beta-PGM__Phospha"/>
    <property type="match status" value="1"/>
</dbReference>
<dbReference type="GO" id="GO:0050308">
    <property type="term" value="F:sugar-phosphatase activity"/>
    <property type="evidence" value="ECO:0007669"/>
    <property type="project" value="TreeGrafter"/>
</dbReference>
<reference evidence="1 2" key="1">
    <citation type="submission" date="2019-11" db="EMBL/GenBank/DDBJ databases">
        <authorList>
            <person name="Im W.T."/>
        </authorList>
    </citation>
    <scope>NUCLEOTIDE SEQUENCE [LARGE SCALE GENOMIC DNA]</scope>
    <source>
        <strain evidence="1 2">SB-02</strain>
    </source>
</reference>
<gene>
    <name evidence="1" type="ORF">GLV81_02470</name>
</gene>
<organism evidence="1 2">
    <name type="scientific">Phnomibacter ginsenosidimutans</name>
    <dbReference type="NCBI Taxonomy" id="2676868"/>
    <lineage>
        <taxon>Bacteria</taxon>
        <taxon>Pseudomonadati</taxon>
        <taxon>Bacteroidota</taxon>
        <taxon>Chitinophagia</taxon>
        <taxon>Chitinophagales</taxon>
        <taxon>Chitinophagaceae</taxon>
        <taxon>Phnomibacter</taxon>
    </lineage>
</organism>